<reference evidence="2 3" key="1">
    <citation type="journal article" date="2012" name="ISME J.">
        <title>Nitrification expanded: discovery, physiology and genomics of a nitrite-oxidizing bacterium from the phylum Chloroflexi.</title>
        <authorList>
            <person name="Sorokin D.Y."/>
            <person name="Lucker S."/>
            <person name="Vejmelkova D."/>
            <person name="Kostrikina N.A."/>
            <person name="Kleerebezem R."/>
            <person name="Rijpstra W.I."/>
            <person name="Damste J.S."/>
            <person name="Le Paslier D."/>
            <person name="Muyzer G."/>
            <person name="Wagner M."/>
            <person name="van Loosdrecht M.C."/>
            <person name="Daims H."/>
        </authorList>
    </citation>
    <scope>NUCLEOTIDE SEQUENCE [LARGE SCALE GENOMIC DNA]</scope>
    <source>
        <strain evidence="3">none</strain>
    </source>
</reference>
<feature type="transmembrane region" description="Helical" evidence="1">
    <location>
        <begin position="50"/>
        <end position="71"/>
    </location>
</feature>
<keyword evidence="3" id="KW-1185">Reference proteome</keyword>
<dbReference type="AlphaFoldDB" id="I4EDC7"/>
<feature type="transmembrane region" description="Helical" evidence="1">
    <location>
        <begin position="126"/>
        <end position="148"/>
    </location>
</feature>
<evidence type="ECO:0000313" key="2">
    <source>
        <dbReference type="EMBL" id="CCF82689.1"/>
    </source>
</evidence>
<evidence type="ECO:0008006" key="4">
    <source>
        <dbReference type="Google" id="ProtNLM"/>
    </source>
</evidence>
<evidence type="ECO:0000256" key="1">
    <source>
        <dbReference type="SAM" id="Phobius"/>
    </source>
</evidence>
<keyword evidence="1" id="KW-1133">Transmembrane helix</keyword>
<dbReference type="OrthoDB" id="2379640at2"/>
<feature type="transmembrane region" description="Helical" evidence="1">
    <location>
        <begin position="101"/>
        <end position="119"/>
    </location>
</feature>
<sequence>MAYLAWRFGDPLRFVHVEGAGWDHAWMLPPLALARSVQLSVSGELHGVSALMNGVNTLAAIWAIVMALLLWRWDQRGAAFVMAGVLGPLSVGVAGMPTLSLARYVVVLFPLFILLARWTERRWQQAVVAVLFVPVQLLLTMLFVQWYWVI</sequence>
<proteinExistence type="predicted"/>
<keyword evidence="1" id="KW-0812">Transmembrane</keyword>
<evidence type="ECO:0000313" key="3">
    <source>
        <dbReference type="Proteomes" id="UP000004221"/>
    </source>
</evidence>
<keyword evidence="1" id="KW-0472">Membrane</keyword>
<accession>I4EDC7</accession>
<protein>
    <recommendedName>
        <fullName evidence="4">Glycosyltransferase RgtA/B/C/D-like domain-containing protein</fullName>
    </recommendedName>
</protein>
<comment type="caution">
    <text evidence="2">The sequence shown here is derived from an EMBL/GenBank/DDBJ whole genome shotgun (WGS) entry which is preliminary data.</text>
</comment>
<feature type="transmembrane region" description="Helical" evidence="1">
    <location>
        <begin position="78"/>
        <end position="95"/>
    </location>
</feature>
<organism evidence="2 3">
    <name type="scientific">Nitrolancea hollandica Lb</name>
    <dbReference type="NCBI Taxonomy" id="1129897"/>
    <lineage>
        <taxon>Bacteria</taxon>
        <taxon>Pseudomonadati</taxon>
        <taxon>Thermomicrobiota</taxon>
        <taxon>Thermomicrobia</taxon>
        <taxon>Sphaerobacterales</taxon>
        <taxon>Sphaerobacterineae</taxon>
        <taxon>Sphaerobacteraceae</taxon>
        <taxon>Nitrolancea</taxon>
    </lineage>
</organism>
<dbReference type="RefSeq" id="WP_008474978.1">
    <property type="nucleotide sequence ID" value="NZ_CAGS01000052.1"/>
</dbReference>
<dbReference type="Proteomes" id="UP000004221">
    <property type="component" value="Unassembled WGS sequence"/>
</dbReference>
<name>I4EDC7_9BACT</name>
<gene>
    <name evidence="2" type="ORF">NITHO_1450010</name>
</gene>
<dbReference type="EMBL" id="CAGS01000052">
    <property type="protein sequence ID" value="CCF82689.1"/>
    <property type="molecule type" value="Genomic_DNA"/>
</dbReference>